<gene>
    <name evidence="1" type="ORF">CRG98_034917</name>
</gene>
<accession>A0A2I0IL21</accession>
<evidence type="ECO:0000313" key="2">
    <source>
        <dbReference type="Proteomes" id="UP000233551"/>
    </source>
</evidence>
<reference evidence="1 2" key="1">
    <citation type="submission" date="2017-11" db="EMBL/GenBank/DDBJ databases">
        <title>De-novo sequencing of pomegranate (Punica granatum L.) genome.</title>
        <authorList>
            <person name="Akparov Z."/>
            <person name="Amiraslanov A."/>
            <person name="Hajiyeva S."/>
            <person name="Abbasov M."/>
            <person name="Kaur K."/>
            <person name="Hamwieh A."/>
            <person name="Solovyev V."/>
            <person name="Salamov A."/>
            <person name="Braich B."/>
            <person name="Kosarev P."/>
            <person name="Mahmoud A."/>
            <person name="Hajiyev E."/>
            <person name="Babayeva S."/>
            <person name="Izzatullayeva V."/>
            <person name="Mammadov A."/>
            <person name="Mammadov A."/>
            <person name="Sharifova S."/>
            <person name="Ojaghi J."/>
            <person name="Eynullazada K."/>
            <person name="Bayramov B."/>
            <person name="Abdulazimova A."/>
            <person name="Shahmuradov I."/>
        </authorList>
    </citation>
    <scope>NUCLEOTIDE SEQUENCE [LARGE SCALE GENOMIC DNA]</scope>
    <source>
        <strain evidence="2">cv. AG2017</strain>
        <tissue evidence="1">Leaf</tissue>
    </source>
</reference>
<comment type="caution">
    <text evidence="1">The sequence shown here is derived from an EMBL/GenBank/DDBJ whole genome shotgun (WGS) entry which is preliminary data.</text>
</comment>
<protein>
    <submittedName>
        <fullName evidence="1">Uncharacterized protein</fullName>
    </submittedName>
</protein>
<evidence type="ECO:0000313" key="1">
    <source>
        <dbReference type="EMBL" id="PKI44692.1"/>
    </source>
</evidence>
<dbReference type="EMBL" id="PGOL01002848">
    <property type="protein sequence ID" value="PKI44692.1"/>
    <property type="molecule type" value="Genomic_DNA"/>
</dbReference>
<dbReference type="AlphaFoldDB" id="A0A2I0IL21"/>
<proteinExistence type="predicted"/>
<keyword evidence="2" id="KW-1185">Reference proteome</keyword>
<name>A0A2I0IL21_PUNGR</name>
<sequence>MGEVARPLVHLIQLRVQAGHLPVQVCDPGACSSQNLSGAVDVESAYWIRKGRRSASAGMSCRLLSCLITRLGNMRVLPKWLRRGTPTIPGHPVIMGPPGFHRATHKNRAGVNSRQKRLHSEKLCSGGASSVPWKWNTACSGSQNSAAVLKKIQSTGVSVSITTSPMMPRMNAWSTGRRVLQMRMMSCLGGMIASSLRPGAGRMTVPVYACFSVLLGESLTRDGGSRLKGVNSLKLGEDLWGPVRWHSRLDPFPYSEPPTNLASYIGARGMSDKISGKRRKAVNKQVSKQTGLSPNPLDVPSGVAKLCAPEFNLVGARMRSPK</sequence>
<organism evidence="1 2">
    <name type="scientific">Punica granatum</name>
    <name type="common">Pomegranate</name>
    <dbReference type="NCBI Taxonomy" id="22663"/>
    <lineage>
        <taxon>Eukaryota</taxon>
        <taxon>Viridiplantae</taxon>
        <taxon>Streptophyta</taxon>
        <taxon>Embryophyta</taxon>
        <taxon>Tracheophyta</taxon>
        <taxon>Spermatophyta</taxon>
        <taxon>Magnoliopsida</taxon>
        <taxon>eudicotyledons</taxon>
        <taxon>Gunneridae</taxon>
        <taxon>Pentapetalae</taxon>
        <taxon>rosids</taxon>
        <taxon>malvids</taxon>
        <taxon>Myrtales</taxon>
        <taxon>Lythraceae</taxon>
        <taxon>Punica</taxon>
    </lineage>
</organism>
<dbReference type="Proteomes" id="UP000233551">
    <property type="component" value="Unassembled WGS sequence"/>
</dbReference>